<evidence type="ECO:0000259" key="6">
    <source>
        <dbReference type="PROSITE" id="PS50105"/>
    </source>
</evidence>
<reference evidence="7 8" key="1">
    <citation type="submission" date="2017-12" db="EMBL/GenBank/DDBJ databases">
        <title>Integrating genomic resources of turbot (Scophthalmus maximus) in depth evaluation of genetic and physical mapping variation across individuals.</title>
        <authorList>
            <person name="Martinez P."/>
        </authorList>
    </citation>
    <scope>NUCLEOTIDE SEQUENCE [LARGE SCALE GENOMIC DNA]</scope>
</reference>
<feature type="domain" description="SAM" evidence="6">
    <location>
        <begin position="943"/>
        <end position="989"/>
    </location>
</feature>
<feature type="chain" id="PRO_5015886772" evidence="5">
    <location>
        <begin position="21"/>
        <end position="1094"/>
    </location>
</feature>
<gene>
    <name evidence="7" type="ORF">SMAX5B_014751</name>
</gene>
<dbReference type="PROSITE" id="PS50105">
    <property type="entry name" value="SAM_DOMAIN"/>
    <property type="match status" value="1"/>
</dbReference>
<keyword evidence="3" id="KW-0539">Nucleus</keyword>
<protein>
    <submittedName>
        <fullName evidence="7">Putative sterile alpha motif domain-containing protein 11-like</fullName>
    </submittedName>
</protein>
<feature type="compositionally biased region" description="Low complexity" evidence="4">
    <location>
        <begin position="722"/>
        <end position="731"/>
    </location>
</feature>
<feature type="compositionally biased region" description="Polar residues" evidence="4">
    <location>
        <begin position="528"/>
        <end position="538"/>
    </location>
</feature>
<dbReference type="Gene3D" id="1.10.150.50">
    <property type="entry name" value="Transcription Factor, Ets-1"/>
    <property type="match status" value="1"/>
</dbReference>
<feature type="compositionally biased region" description="Polar residues" evidence="4">
    <location>
        <begin position="1070"/>
        <end position="1083"/>
    </location>
</feature>
<feature type="region of interest" description="Disordered" evidence="4">
    <location>
        <begin position="480"/>
        <end position="551"/>
    </location>
</feature>
<feature type="compositionally biased region" description="Polar residues" evidence="4">
    <location>
        <begin position="794"/>
        <end position="811"/>
    </location>
</feature>
<evidence type="ECO:0000313" key="7">
    <source>
        <dbReference type="EMBL" id="AWP09538.1"/>
    </source>
</evidence>
<dbReference type="Proteomes" id="UP000246464">
    <property type="component" value="Chromosome 11"/>
</dbReference>
<proteinExistence type="predicted"/>
<feature type="region of interest" description="Disordered" evidence="4">
    <location>
        <begin position="1025"/>
        <end position="1094"/>
    </location>
</feature>
<keyword evidence="8" id="KW-1185">Reference proteome</keyword>
<dbReference type="InterPro" id="IPR013761">
    <property type="entry name" value="SAM/pointed_sf"/>
</dbReference>
<sequence>MWWSVRLCARYSVLSPESLALVVLGGLHCGRGCVEQQHRKRVKALRANWNQMSEATGRGILTVEQELKKGDAFHSYEETECKGFKDNRKVGDGVGLLSMPGSIACPPPLHCPLTFSHIHSADQRPVGDSDVAHPTVFYNINFRPRHRRLVRASEPGQRLRTMLNTDWKNERKEEGKETVFVHACSRPVPANRYPSRIRELYLTPGRPCSALMVGVFFLLGSENVRGTLSFTPSLIEVWGRGSAKSPELNPCRRSRASCALSADNWALELHSSLMKYRFLTEGKDGVGVGEQLRWWRECAGREKPPVVSESVEPCGLRGVALARLTNTAPIVRAKATAPSSPHCRRQLKNWKSLKTLMSKGILQVHPPICDCPGCRISSPVNRGRLAEKRTIPLPPNRVPKKELASIFSSDDSEGSERASGDHAHIKQEDELHYSIMRKRVHCGIKFVWGILLNAFIPLSFSVCHSRDSDLSTIISNLHNTRQHGMPEGQSASDHNTSSGSTDALLGKRRSFSPNSSSECPSDNKKSRSVSPKENSQSPVVEAGGSHGHMSPEEHYRRMMSALSEQGSFEEQQQRLYQLASSMGLHGHDMLRARQEALAAAVRNPVALEAHLPSAGSSSSSSQRRKQGLPQHRDAHYTDRDLSHPPALLSPPTAPHIALGPHLRPPFLGMPSALCHAPGYGFLQPAQAEIFARQQEMLRKQNLARLEMSAELLRHKELENLHQRQQQQQQQRLLGSDSLGAIPPGLPLDHPALRSLHDIPEGHPLREELARRSNAMLVLRHGASTPLLTLNHQQQLPGVSSTPKDSQAQSSAAGPDAESRKTHRRGPQIQLRAGDHTGGREDRGRDGDREVQDEEMKDSDSETEISAGTESPSRHLFTPGLGKADVKYHLPPGFMPPLPALHAQSFPFGFPYANPYFHTGSVGGLFMDGEDSATANPAEDISKWSVEDVCGFISSLAGCAEYTQVFREQAIDGETLPLLTEEHLLSTMGLKLGPALKIRSQVARRVGRLFYMTGFPLAFPFPPSAALRPTDRDRDHLTAPSGNPLPLSLTLSHRPTSTSSSSSPYRGPTPGCSTPKQENGTGSTVAGRFEAKTPS</sequence>
<dbReference type="PANTHER" id="PTHR10417">
    <property type="entry name" value="GLUCOCORTICOID MODULATORY ELEMENT-BINDING PROTEIN"/>
    <property type="match status" value="1"/>
</dbReference>
<dbReference type="EMBL" id="CP026253">
    <property type="protein sequence ID" value="AWP09538.1"/>
    <property type="molecule type" value="Genomic_DNA"/>
</dbReference>
<evidence type="ECO:0000256" key="4">
    <source>
        <dbReference type="SAM" id="MobiDB-lite"/>
    </source>
</evidence>
<dbReference type="SUPFAM" id="SSF47769">
    <property type="entry name" value="SAM/Pointed domain"/>
    <property type="match status" value="1"/>
</dbReference>
<evidence type="ECO:0000256" key="2">
    <source>
        <dbReference type="ARBA" id="ARBA00023163"/>
    </source>
</evidence>
<name>A0A2U9BZG1_SCOMX</name>
<feature type="compositionally biased region" description="Basic and acidic residues" evidence="4">
    <location>
        <begin position="630"/>
        <end position="642"/>
    </location>
</feature>
<feature type="compositionally biased region" description="Low complexity" evidence="4">
    <location>
        <begin position="1043"/>
        <end position="1069"/>
    </location>
</feature>
<dbReference type="Pfam" id="PF00536">
    <property type="entry name" value="SAM_1"/>
    <property type="match status" value="1"/>
</dbReference>
<feature type="region of interest" description="Disordered" evidence="4">
    <location>
        <begin position="794"/>
        <end position="877"/>
    </location>
</feature>
<dbReference type="AlphaFoldDB" id="A0A2U9BZG1"/>
<organism evidence="7 8">
    <name type="scientific">Scophthalmus maximus</name>
    <name type="common">Turbot</name>
    <name type="synonym">Psetta maxima</name>
    <dbReference type="NCBI Taxonomy" id="52904"/>
    <lineage>
        <taxon>Eukaryota</taxon>
        <taxon>Metazoa</taxon>
        <taxon>Chordata</taxon>
        <taxon>Craniata</taxon>
        <taxon>Vertebrata</taxon>
        <taxon>Euteleostomi</taxon>
        <taxon>Actinopterygii</taxon>
        <taxon>Neopterygii</taxon>
        <taxon>Teleostei</taxon>
        <taxon>Neoteleostei</taxon>
        <taxon>Acanthomorphata</taxon>
        <taxon>Carangaria</taxon>
        <taxon>Pleuronectiformes</taxon>
        <taxon>Pleuronectoidei</taxon>
        <taxon>Scophthalmidae</taxon>
        <taxon>Scophthalmus</taxon>
    </lineage>
</organism>
<feature type="region of interest" description="Disordered" evidence="4">
    <location>
        <begin position="720"/>
        <end position="757"/>
    </location>
</feature>
<evidence type="ECO:0000313" key="8">
    <source>
        <dbReference type="Proteomes" id="UP000246464"/>
    </source>
</evidence>
<feature type="compositionally biased region" description="Basic and acidic residues" evidence="4">
    <location>
        <begin position="832"/>
        <end position="849"/>
    </location>
</feature>
<feature type="compositionally biased region" description="Acidic residues" evidence="4">
    <location>
        <begin position="850"/>
        <end position="862"/>
    </location>
</feature>
<dbReference type="CDD" id="cd09579">
    <property type="entry name" value="SAM_Samd7_11"/>
    <property type="match status" value="1"/>
</dbReference>
<evidence type="ECO:0000256" key="5">
    <source>
        <dbReference type="SAM" id="SignalP"/>
    </source>
</evidence>
<accession>A0A2U9BZG1</accession>
<keyword evidence="2" id="KW-0804">Transcription</keyword>
<feature type="signal peptide" evidence="5">
    <location>
        <begin position="1"/>
        <end position="20"/>
    </location>
</feature>
<keyword evidence="5" id="KW-0732">Signal</keyword>
<keyword evidence="1" id="KW-0805">Transcription regulation</keyword>
<dbReference type="InterPro" id="IPR001660">
    <property type="entry name" value="SAM"/>
</dbReference>
<dbReference type="STRING" id="52904.ENSSMAP00000030217"/>
<evidence type="ECO:0000256" key="3">
    <source>
        <dbReference type="ARBA" id="ARBA00023242"/>
    </source>
</evidence>
<dbReference type="PANTHER" id="PTHR10417:SF15">
    <property type="entry name" value="STERILE ALPHA MOTIF DOMAIN-CONTAINING 11"/>
    <property type="match status" value="1"/>
</dbReference>
<evidence type="ECO:0000256" key="1">
    <source>
        <dbReference type="ARBA" id="ARBA00023015"/>
    </source>
</evidence>
<feature type="region of interest" description="Disordered" evidence="4">
    <location>
        <begin position="611"/>
        <end position="649"/>
    </location>
</feature>
<dbReference type="SMART" id="SM00454">
    <property type="entry name" value="SAM"/>
    <property type="match status" value="1"/>
</dbReference>
<feature type="compositionally biased region" description="Low complexity" evidence="4">
    <location>
        <begin position="511"/>
        <end position="520"/>
    </location>
</feature>
<feature type="compositionally biased region" description="Polar residues" evidence="4">
    <location>
        <begin position="489"/>
        <end position="501"/>
    </location>
</feature>